<feature type="compositionally biased region" description="Low complexity" evidence="1">
    <location>
        <begin position="556"/>
        <end position="567"/>
    </location>
</feature>
<feature type="region of interest" description="Disordered" evidence="1">
    <location>
        <begin position="302"/>
        <end position="351"/>
    </location>
</feature>
<comment type="caution">
    <text evidence="2">The sequence shown here is derived from an EMBL/GenBank/DDBJ whole genome shotgun (WGS) entry which is preliminary data.</text>
</comment>
<evidence type="ECO:0000313" key="3">
    <source>
        <dbReference type="Proteomes" id="UP001163046"/>
    </source>
</evidence>
<gene>
    <name evidence="2" type="ORF">OS493_019132</name>
</gene>
<evidence type="ECO:0000313" key="2">
    <source>
        <dbReference type="EMBL" id="KAJ7360041.1"/>
    </source>
</evidence>
<feature type="compositionally biased region" description="Polar residues" evidence="1">
    <location>
        <begin position="390"/>
        <end position="399"/>
    </location>
</feature>
<feature type="region of interest" description="Disordered" evidence="1">
    <location>
        <begin position="379"/>
        <end position="399"/>
    </location>
</feature>
<keyword evidence="3" id="KW-1185">Reference proteome</keyword>
<feature type="region of interest" description="Disordered" evidence="1">
    <location>
        <begin position="1"/>
        <end position="121"/>
    </location>
</feature>
<reference evidence="2" key="1">
    <citation type="submission" date="2023-01" db="EMBL/GenBank/DDBJ databases">
        <title>Genome assembly of the deep-sea coral Lophelia pertusa.</title>
        <authorList>
            <person name="Herrera S."/>
            <person name="Cordes E."/>
        </authorList>
    </citation>
    <scope>NUCLEOTIDE SEQUENCE</scope>
    <source>
        <strain evidence="2">USNM1676648</strain>
        <tissue evidence="2">Polyp</tissue>
    </source>
</reference>
<proteinExistence type="predicted"/>
<feature type="compositionally biased region" description="Polar residues" evidence="1">
    <location>
        <begin position="306"/>
        <end position="338"/>
    </location>
</feature>
<feature type="region of interest" description="Disordered" evidence="1">
    <location>
        <begin position="545"/>
        <end position="570"/>
    </location>
</feature>
<organism evidence="2 3">
    <name type="scientific">Desmophyllum pertusum</name>
    <dbReference type="NCBI Taxonomy" id="174260"/>
    <lineage>
        <taxon>Eukaryota</taxon>
        <taxon>Metazoa</taxon>
        <taxon>Cnidaria</taxon>
        <taxon>Anthozoa</taxon>
        <taxon>Hexacorallia</taxon>
        <taxon>Scleractinia</taxon>
        <taxon>Caryophylliina</taxon>
        <taxon>Caryophylliidae</taxon>
        <taxon>Desmophyllum</taxon>
    </lineage>
</organism>
<feature type="compositionally biased region" description="Polar residues" evidence="1">
    <location>
        <begin position="86"/>
        <end position="106"/>
    </location>
</feature>
<name>A0A9X0CKB5_9CNID</name>
<evidence type="ECO:0000256" key="1">
    <source>
        <dbReference type="SAM" id="MobiDB-lite"/>
    </source>
</evidence>
<dbReference type="EMBL" id="MU827312">
    <property type="protein sequence ID" value="KAJ7360041.1"/>
    <property type="molecule type" value="Genomic_DNA"/>
</dbReference>
<dbReference type="Proteomes" id="UP001163046">
    <property type="component" value="Unassembled WGS sequence"/>
</dbReference>
<feature type="compositionally biased region" description="Low complexity" evidence="1">
    <location>
        <begin position="454"/>
        <end position="465"/>
    </location>
</feature>
<protein>
    <submittedName>
        <fullName evidence="2">Uncharacterized protein</fullName>
    </submittedName>
</protein>
<accession>A0A9X0CKB5</accession>
<sequence>MSGKEPRPITPQPACAGSSSQTAADAVTQSYGTDRTQSPVDSLKSVDQPSGVSKKRFTVRKVEDPVLSNGPSEIKSENNEPEPPSILNTCNNAGTDSETEVTSNLLNKDISRKPESEPNQELCDELVLHDRLSPSQQVVVDKSGLEPAPSSLLDGEQIQISFEVQVSKANGEQLQIVPTTSSFRPQTPTYAFHPVDNSISDCEQAFPRHNVKFESQISGEELNEDKPKVESVVSSDDELQTSAPTEIGVPSSTIREFVQGRFIVSMSNDRPDTPSSETSDQAKPALQTVEITLQDVTSAAGMGSIPSLTPSSSMESLNSVGSQPGVQNMHTFSSSPQTILPDGQGSTGNLAAALNKDPARKNSGPSDLLNDSARQSLGKLEGEQKKPVQKTRSLQSQAGFEQRLHFSLDLNSEEDEELKKICARQRKEKDEMEKRHEKELSTFKKKVEGRKLRQSQQRTHQQQQQLKDAYQAQMKKERLKEQQGATQQQQQQQQPPPLRHKSSTDEEPITDHSKSNGCSPEILAANSNISKKTFSGIDKEIEQLAQFESKTKKKPPSSVVPGQVPPGKIEPKLSLNQIKVNQLQRDRVVPVEVPPVQTVTNPAGPTRNGSQVVPQATVPQQPFSGPRNASFNNLQGPQSAQAPVTSYSGAVINGPWPNGPENVQWAPNMEEHQPQPLWSAEGTAWAGAPVNSGSNSSGQYAVRIPQPFVPTANVAASQPFVVQTAPHQQMPHR</sequence>
<dbReference type="OrthoDB" id="4062651at2759"/>
<dbReference type="AlphaFoldDB" id="A0A9X0CKB5"/>
<feature type="region of interest" description="Disordered" evidence="1">
    <location>
        <begin position="425"/>
        <end position="531"/>
    </location>
</feature>
<feature type="compositionally biased region" description="Basic and acidic residues" evidence="1">
    <location>
        <begin position="425"/>
        <end position="451"/>
    </location>
</feature>
<feature type="compositionally biased region" description="Polar residues" evidence="1">
    <location>
        <begin position="17"/>
        <end position="51"/>
    </location>
</feature>